<dbReference type="Gene3D" id="2.40.100.10">
    <property type="entry name" value="Cyclophilin-like"/>
    <property type="match status" value="1"/>
</dbReference>
<dbReference type="GO" id="GO:0005524">
    <property type="term" value="F:ATP binding"/>
    <property type="evidence" value="ECO:0007669"/>
    <property type="project" value="UniProtKB-KW"/>
</dbReference>
<keyword evidence="2 5" id="KW-0378">Hydrolase</keyword>
<dbReference type="InterPro" id="IPR029000">
    <property type="entry name" value="Cyclophilin-like_dom_sf"/>
</dbReference>
<dbReference type="PANTHER" id="PTHR34698:SF2">
    <property type="entry name" value="5-OXOPROLINASE SUBUNIT B"/>
    <property type="match status" value="1"/>
</dbReference>
<gene>
    <name evidence="5" type="primary">pxpB</name>
    <name evidence="5" type="ORF">NQZ67_11500</name>
</gene>
<dbReference type="Proteomes" id="UP001141950">
    <property type="component" value="Unassembled WGS sequence"/>
</dbReference>
<keyword evidence="6" id="KW-1185">Reference proteome</keyword>
<reference evidence="5" key="1">
    <citation type="submission" date="2022-08" db="EMBL/GenBank/DDBJ databases">
        <title>The genomic sequence of strain Paenibacillus sp. SCIV0701.</title>
        <authorList>
            <person name="Zhao H."/>
        </authorList>
    </citation>
    <scope>NUCLEOTIDE SEQUENCE</scope>
    <source>
        <strain evidence="5">SCIV0701</strain>
    </source>
</reference>
<accession>A0A9X2SB67</accession>
<evidence type="ECO:0000256" key="1">
    <source>
        <dbReference type="ARBA" id="ARBA00022741"/>
    </source>
</evidence>
<name>A0A9X2SB67_9BACL</name>
<dbReference type="GO" id="GO:0017168">
    <property type="term" value="F:5-oxoprolinase (ATP-hydrolyzing) activity"/>
    <property type="evidence" value="ECO:0007669"/>
    <property type="project" value="UniProtKB-EC"/>
</dbReference>
<protein>
    <submittedName>
        <fullName evidence="5">5-oxoprolinase subunit PxpB</fullName>
        <ecNumber evidence="5">3.5.2.9</ecNumber>
    </submittedName>
</protein>
<evidence type="ECO:0000313" key="6">
    <source>
        <dbReference type="Proteomes" id="UP001141950"/>
    </source>
</evidence>
<dbReference type="EC" id="3.5.2.9" evidence="5"/>
<proteinExistence type="predicted"/>
<dbReference type="NCBIfam" id="TIGR00370">
    <property type="entry name" value="5-oxoprolinase subunit PxpB"/>
    <property type="match status" value="1"/>
</dbReference>
<evidence type="ECO:0000256" key="2">
    <source>
        <dbReference type="ARBA" id="ARBA00022801"/>
    </source>
</evidence>
<sequence length="253" mass="27891">MKKPYKMSPLGDSSVLIQFGDRMDELSHRLVMEAVRWLDAGRFPGYIECVPAFASVAVHYSPIQVLRSLDGEERMRETVYETVCYRVEKLLVHIDAVTESDSEMKNVRTVAIPVCYGGEYGPDLEEVAAICGRSAAEVVRLHSDADYLVYMIGFAPGFPYLGGMPEEIAAPRRGTPRAVIPAGSVGIAGGQTGVYPLATPGGWQLIGRTPIKLFRPDADAPSFLQAGDRVRFFPITEEEFLSWKDNESVDGLR</sequence>
<dbReference type="InterPro" id="IPR003833">
    <property type="entry name" value="CT_C_D"/>
</dbReference>
<dbReference type="SUPFAM" id="SSF50891">
    <property type="entry name" value="Cyclophilin-like"/>
    <property type="match status" value="1"/>
</dbReference>
<organism evidence="5 6">
    <name type="scientific">Paenibacillus soyae</name>
    <dbReference type="NCBI Taxonomy" id="2969249"/>
    <lineage>
        <taxon>Bacteria</taxon>
        <taxon>Bacillati</taxon>
        <taxon>Bacillota</taxon>
        <taxon>Bacilli</taxon>
        <taxon>Bacillales</taxon>
        <taxon>Paenibacillaceae</taxon>
        <taxon>Paenibacillus</taxon>
    </lineage>
</organism>
<comment type="caution">
    <text evidence="5">The sequence shown here is derived from an EMBL/GenBank/DDBJ whole genome shotgun (WGS) entry which is preliminary data.</text>
</comment>
<keyword evidence="1" id="KW-0547">Nucleotide-binding</keyword>
<dbReference type="Pfam" id="PF02682">
    <property type="entry name" value="CT_C_D"/>
    <property type="match status" value="1"/>
</dbReference>
<evidence type="ECO:0000313" key="5">
    <source>
        <dbReference type="EMBL" id="MCR2804502.1"/>
    </source>
</evidence>
<dbReference type="PANTHER" id="PTHR34698">
    <property type="entry name" value="5-OXOPROLINASE SUBUNIT B"/>
    <property type="match status" value="1"/>
</dbReference>
<dbReference type="InterPro" id="IPR010016">
    <property type="entry name" value="PxpB"/>
</dbReference>
<evidence type="ECO:0000256" key="3">
    <source>
        <dbReference type="ARBA" id="ARBA00022840"/>
    </source>
</evidence>
<evidence type="ECO:0000259" key="4">
    <source>
        <dbReference type="SMART" id="SM00796"/>
    </source>
</evidence>
<dbReference type="SUPFAM" id="SSF160467">
    <property type="entry name" value="PH0987 N-terminal domain-like"/>
    <property type="match status" value="1"/>
</dbReference>
<dbReference type="SMART" id="SM00796">
    <property type="entry name" value="AHS1"/>
    <property type="match status" value="1"/>
</dbReference>
<dbReference type="EMBL" id="JANIPJ010000007">
    <property type="protein sequence ID" value="MCR2804502.1"/>
    <property type="molecule type" value="Genomic_DNA"/>
</dbReference>
<dbReference type="AlphaFoldDB" id="A0A9X2SB67"/>
<feature type="domain" description="Carboxyltransferase" evidence="4">
    <location>
        <begin position="5"/>
        <end position="224"/>
    </location>
</feature>
<keyword evidence="3" id="KW-0067">ATP-binding</keyword>
<dbReference type="Gene3D" id="3.30.1360.40">
    <property type="match status" value="1"/>
</dbReference>